<feature type="compositionally biased region" description="Basic and acidic residues" evidence="1">
    <location>
        <begin position="89"/>
        <end position="127"/>
    </location>
</feature>
<dbReference type="Proteomes" id="UP000593564">
    <property type="component" value="Unassembled WGS sequence"/>
</dbReference>
<keyword evidence="3" id="KW-1185">Reference proteome</keyword>
<evidence type="ECO:0000256" key="1">
    <source>
        <dbReference type="SAM" id="MobiDB-lite"/>
    </source>
</evidence>
<accession>A0A7J7G1J1</accession>
<feature type="region of interest" description="Disordered" evidence="1">
    <location>
        <begin position="1"/>
        <end position="139"/>
    </location>
</feature>
<proteinExistence type="predicted"/>
<dbReference type="AlphaFoldDB" id="A0A7J7G1J1"/>
<protein>
    <submittedName>
        <fullName evidence="2">Uncharacterized protein</fullName>
    </submittedName>
</protein>
<organism evidence="2 3">
    <name type="scientific">Camellia sinensis</name>
    <name type="common">Tea plant</name>
    <name type="synonym">Thea sinensis</name>
    <dbReference type="NCBI Taxonomy" id="4442"/>
    <lineage>
        <taxon>Eukaryota</taxon>
        <taxon>Viridiplantae</taxon>
        <taxon>Streptophyta</taxon>
        <taxon>Embryophyta</taxon>
        <taxon>Tracheophyta</taxon>
        <taxon>Spermatophyta</taxon>
        <taxon>Magnoliopsida</taxon>
        <taxon>eudicotyledons</taxon>
        <taxon>Gunneridae</taxon>
        <taxon>Pentapetalae</taxon>
        <taxon>asterids</taxon>
        <taxon>Ericales</taxon>
        <taxon>Theaceae</taxon>
        <taxon>Camellia</taxon>
    </lineage>
</organism>
<feature type="compositionally biased region" description="Polar residues" evidence="1">
    <location>
        <begin position="77"/>
        <end position="88"/>
    </location>
</feature>
<evidence type="ECO:0000313" key="3">
    <source>
        <dbReference type="Proteomes" id="UP000593564"/>
    </source>
</evidence>
<sequence length="167" mass="18659">MEPENSSPECPENEKDEKKKKEEEGRREGRRGRTGGGHINRAEAEAEAGPEATAKDQIRDNAPAGSRRSINLDVEGDNSNTETRNQSHGVKEAGQKGDAPKTIDQNNKDDLQVWKDRYLRKNEDPSRRGAKTGGMSAPKEITFKYRRTHLECADPEFQILDPGSEKT</sequence>
<feature type="compositionally biased region" description="Low complexity" evidence="1">
    <location>
        <begin position="1"/>
        <end position="10"/>
    </location>
</feature>
<comment type="caution">
    <text evidence="2">The sequence shown here is derived from an EMBL/GenBank/DDBJ whole genome shotgun (WGS) entry which is preliminary data.</text>
</comment>
<reference evidence="2 3" key="2">
    <citation type="submission" date="2020-07" db="EMBL/GenBank/DDBJ databases">
        <title>Genome assembly of wild tea tree DASZ reveals pedigree and selection history of tea varieties.</title>
        <authorList>
            <person name="Zhang W."/>
        </authorList>
    </citation>
    <scope>NUCLEOTIDE SEQUENCE [LARGE SCALE GENOMIC DNA]</scope>
    <source>
        <strain evidence="3">cv. G240</strain>
        <tissue evidence="2">Leaf</tissue>
    </source>
</reference>
<reference evidence="3" key="1">
    <citation type="journal article" date="2020" name="Nat. Commun.">
        <title>Genome assembly of wild tea tree DASZ reveals pedigree and selection history of tea varieties.</title>
        <authorList>
            <person name="Zhang W."/>
            <person name="Zhang Y."/>
            <person name="Qiu H."/>
            <person name="Guo Y."/>
            <person name="Wan H."/>
            <person name="Zhang X."/>
            <person name="Scossa F."/>
            <person name="Alseekh S."/>
            <person name="Zhang Q."/>
            <person name="Wang P."/>
            <person name="Xu L."/>
            <person name="Schmidt M.H."/>
            <person name="Jia X."/>
            <person name="Li D."/>
            <person name="Zhu A."/>
            <person name="Guo F."/>
            <person name="Chen W."/>
            <person name="Ni D."/>
            <person name="Usadel B."/>
            <person name="Fernie A.R."/>
            <person name="Wen W."/>
        </authorList>
    </citation>
    <scope>NUCLEOTIDE SEQUENCE [LARGE SCALE GENOMIC DNA]</scope>
    <source>
        <strain evidence="3">cv. G240</strain>
    </source>
</reference>
<name>A0A7J7G1J1_CAMSI</name>
<dbReference type="EMBL" id="JACBKZ010000014">
    <property type="protein sequence ID" value="KAF5934529.1"/>
    <property type="molecule type" value="Genomic_DNA"/>
</dbReference>
<gene>
    <name evidence="2" type="ORF">HYC85_030700</name>
</gene>
<evidence type="ECO:0000313" key="2">
    <source>
        <dbReference type="EMBL" id="KAF5934529.1"/>
    </source>
</evidence>
<feature type="compositionally biased region" description="Basic and acidic residues" evidence="1">
    <location>
        <begin position="12"/>
        <end position="27"/>
    </location>
</feature>